<dbReference type="AlphaFoldDB" id="A0A4R7Q7U3"/>
<evidence type="ECO:0000256" key="1">
    <source>
        <dbReference type="SAM" id="Coils"/>
    </source>
</evidence>
<proteinExistence type="predicted"/>
<evidence type="ECO:0000259" key="2">
    <source>
        <dbReference type="Pfam" id="PF02591"/>
    </source>
</evidence>
<dbReference type="EMBL" id="SOBW01000007">
    <property type="protein sequence ID" value="TDU42811.1"/>
    <property type="molecule type" value="Genomic_DNA"/>
</dbReference>
<dbReference type="Pfam" id="PF02591">
    <property type="entry name" value="Zn_ribbon_9"/>
    <property type="match status" value="1"/>
</dbReference>
<dbReference type="Proteomes" id="UP000294689">
    <property type="component" value="Unassembled WGS sequence"/>
</dbReference>
<protein>
    <recommendedName>
        <fullName evidence="2">C4-type zinc ribbon domain-containing protein</fullName>
    </recommendedName>
</protein>
<organism evidence="3 4">
    <name type="scientific">Gelidibacter sediminis</name>
    <dbReference type="NCBI Taxonomy" id="1608710"/>
    <lineage>
        <taxon>Bacteria</taxon>
        <taxon>Pseudomonadati</taxon>
        <taxon>Bacteroidota</taxon>
        <taxon>Flavobacteriia</taxon>
        <taxon>Flavobacteriales</taxon>
        <taxon>Flavobacteriaceae</taxon>
        <taxon>Gelidibacter</taxon>
    </lineage>
</organism>
<dbReference type="PANTHER" id="PTHR39082:SF1">
    <property type="entry name" value="SCAVENGER RECEPTOR CLASS A MEMBER 3"/>
    <property type="match status" value="1"/>
</dbReference>
<accession>A0A4R7Q7U3</accession>
<dbReference type="RefSeq" id="WP_133756322.1">
    <property type="nucleotide sequence ID" value="NZ_SOBW01000007.1"/>
</dbReference>
<dbReference type="InterPro" id="IPR003743">
    <property type="entry name" value="Zf-RING_7"/>
</dbReference>
<feature type="coiled-coil region" evidence="1">
    <location>
        <begin position="40"/>
        <end position="178"/>
    </location>
</feature>
<dbReference type="InterPro" id="IPR052376">
    <property type="entry name" value="Oxidative_Scav/Glycosyltrans"/>
</dbReference>
<dbReference type="OrthoDB" id="9795058at2"/>
<evidence type="ECO:0000313" key="3">
    <source>
        <dbReference type="EMBL" id="TDU42811.1"/>
    </source>
</evidence>
<feature type="domain" description="C4-type zinc ribbon" evidence="2">
    <location>
        <begin position="208"/>
        <end position="239"/>
    </location>
</feature>
<name>A0A4R7Q7U3_9FLAO</name>
<keyword evidence="4" id="KW-1185">Reference proteome</keyword>
<evidence type="ECO:0000313" key="4">
    <source>
        <dbReference type="Proteomes" id="UP000294689"/>
    </source>
</evidence>
<dbReference type="PANTHER" id="PTHR39082">
    <property type="entry name" value="PHOSPHOLIPASE C-BETA-2-RELATED"/>
    <property type="match status" value="1"/>
</dbReference>
<keyword evidence="1" id="KW-0175">Coiled coil</keyword>
<comment type="caution">
    <text evidence="3">The sequence shown here is derived from an EMBL/GenBank/DDBJ whole genome shotgun (WGS) entry which is preliminary data.</text>
</comment>
<dbReference type="Gene3D" id="1.10.287.1490">
    <property type="match status" value="1"/>
</dbReference>
<sequence>MAKKAELSVEDRLRALYDLQLIDSRVDEIRNIRGELPLEVRDLEDEVEGLNTRLEKLNGGLTLVDDEIKSKKNLIEEAKTLIKKYAEQQKNVRNNREFNSITKEIEFQELEIELAEKHIKEFKVQIEQKKEIIAETKDRLKDRQSHLKHKKNELNAILAETEKEETALIKKSEEYQESIDERLVNAYRRIRANVKNGLAVVAIERGASGGSFFTIPPQVQVEIASRKKVITDEHSGRILVDAQLAEEQKEKMEKLFAKLS</sequence>
<reference evidence="3 4" key="1">
    <citation type="submission" date="2019-03" db="EMBL/GenBank/DDBJ databases">
        <title>Genomic Encyclopedia of Archaeal and Bacterial Type Strains, Phase II (KMG-II): from individual species to whole genera.</title>
        <authorList>
            <person name="Goeker M."/>
        </authorList>
    </citation>
    <scope>NUCLEOTIDE SEQUENCE [LARGE SCALE GENOMIC DNA]</scope>
    <source>
        <strain evidence="3 4">DSM 28135</strain>
    </source>
</reference>
<gene>
    <name evidence="3" type="ORF">BXY82_0210</name>
</gene>